<evidence type="ECO:0000313" key="2">
    <source>
        <dbReference type="EMBL" id="GMG88584.1"/>
    </source>
</evidence>
<accession>A0ABQ6M2K5</accession>
<organism evidence="2 3">
    <name type="scientific">Biformimicrobium ophioploci</name>
    <dbReference type="NCBI Taxonomy" id="3036711"/>
    <lineage>
        <taxon>Bacteria</taxon>
        <taxon>Pseudomonadati</taxon>
        <taxon>Pseudomonadota</taxon>
        <taxon>Gammaproteobacteria</taxon>
        <taxon>Cellvibrionales</taxon>
        <taxon>Microbulbiferaceae</taxon>
        <taxon>Biformimicrobium</taxon>
    </lineage>
</organism>
<dbReference type="Proteomes" id="UP001224392">
    <property type="component" value="Unassembled WGS sequence"/>
</dbReference>
<reference evidence="2 3" key="1">
    <citation type="submission" date="2023-04" db="EMBL/GenBank/DDBJ databases">
        <title>Marinobulbifer ophiurae gen. nov., sp. Nov., isolate from tissue of brittle star Ophioplocus japonicus.</title>
        <authorList>
            <person name="Kawano K."/>
            <person name="Sawayama S."/>
            <person name="Nakagawa S."/>
        </authorList>
    </citation>
    <scope>NUCLEOTIDE SEQUENCE [LARGE SCALE GENOMIC DNA]</scope>
    <source>
        <strain evidence="2 3">NKW57</strain>
    </source>
</reference>
<protein>
    <recommendedName>
        <fullName evidence="1">Type 4 fimbrial biogenesis protein PilX N-terminal domain-containing protein</fullName>
    </recommendedName>
</protein>
<proteinExistence type="predicted"/>
<evidence type="ECO:0000259" key="1">
    <source>
        <dbReference type="Pfam" id="PF14341"/>
    </source>
</evidence>
<dbReference type="RefSeq" id="WP_285765194.1">
    <property type="nucleotide sequence ID" value="NZ_BSYJ01000007.1"/>
</dbReference>
<sequence>MIVSLIILLILTLIGVSASKTVLLEEKMTFAARDAAVALQMAEMGARAAEAEISKMVTTTGFSATGAGGYYSEGSGPEDYTDTLTWGSANSQGTTVTVDGQEYRYRYFIEISGTASEDVNPGDINAGLGYGEDTGIGVIQVFRIVAMGEGLSTSTRRYITTHYGTRL</sequence>
<evidence type="ECO:0000313" key="3">
    <source>
        <dbReference type="Proteomes" id="UP001224392"/>
    </source>
</evidence>
<gene>
    <name evidence="2" type="ORF">MNKW57_29050</name>
</gene>
<feature type="domain" description="Type 4 fimbrial biogenesis protein PilX N-terminal" evidence="1">
    <location>
        <begin position="2"/>
        <end position="45"/>
    </location>
</feature>
<dbReference type="InterPro" id="IPR025746">
    <property type="entry name" value="PilX_N_dom"/>
</dbReference>
<name>A0ABQ6M2K5_9GAMM</name>
<comment type="caution">
    <text evidence="2">The sequence shown here is derived from an EMBL/GenBank/DDBJ whole genome shotgun (WGS) entry which is preliminary data.</text>
</comment>
<keyword evidence="3" id="KW-1185">Reference proteome</keyword>
<dbReference type="EMBL" id="BSYJ01000007">
    <property type="protein sequence ID" value="GMG88584.1"/>
    <property type="molecule type" value="Genomic_DNA"/>
</dbReference>
<dbReference type="Pfam" id="PF14341">
    <property type="entry name" value="PilX_N"/>
    <property type="match status" value="1"/>
</dbReference>